<keyword evidence="1" id="KW-0802">TPR repeat</keyword>
<keyword evidence="5" id="KW-1185">Reference proteome</keyword>
<dbReference type="RefSeq" id="WP_156496398.1">
    <property type="nucleotide sequence ID" value="NZ_LITQ01000040.1"/>
</dbReference>
<dbReference type="EMBL" id="LROR01000033">
    <property type="protein sequence ID" value="OBR96462.1"/>
    <property type="molecule type" value="Genomic_DNA"/>
</dbReference>
<dbReference type="InterPro" id="IPR019734">
    <property type="entry name" value="TPR_rpt"/>
</dbReference>
<proteinExistence type="predicted"/>
<dbReference type="PROSITE" id="PS50005">
    <property type="entry name" value="TPR"/>
    <property type="match status" value="1"/>
</dbReference>
<accession>A0A162KVJ9</accession>
<dbReference type="SUPFAM" id="SSF48452">
    <property type="entry name" value="TPR-like"/>
    <property type="match status" value="1"/>
</dbReference>
<evidence type="ECO:0000313" key="5">
    <source>
        <dbReference type="Proteomes" id="UP000093694"/>
    </source>
</evidence>
<dbReference type="AlphaFoldDB" id="A0A162KVJ9"/>
<dbReference type="Proteomes" id="UP000077384">
    <property type="component" value="Unassembled WGS sequence"/>
</dbReference>
<feature type="repeat" description="TPR" evidence="1">
    <location>
        <begin position="5"/>
        <end position="38"/>
    </location>
</feature>
<comment type="caution">
    <text evidence="2">The sequence shown here is derived from an EMBL/GenBank/DDBJ whole genome shotgun (WGS) entry which is preliminary data.</text>
</comment>
<protein>
    <submittedName>
        <fullName evidence="2">Uncharacterized protein</fullName>
    </submittedName>
</protein>
<dbReference type="Proteomes" id="UP000093694">
    <property type="component" value="Unassembled WGS sequence"/>
</dbReference>
<evidence type="ECO:0000313" key="3">
    <source>
        <dbReference type="EMBL" id="OBR96462.1"/>
    </source>
</evidence>
<organism evidence="2 4">
    <name type="scientific">Clostridium coskatii</name>
    <dbReference type="NCBI Taxonomy" id="1705578"/>
    <lineage>
        <taxon>Bacteria</taxon>
        <taxon>Bacillati</taxon>
        <taxon>Bacillota</taxon>
        <taxon>Clostridia</taxon>
        <taxon>Eubacteriales</taxon>
        <taxon>Clostridiaceae</taxon>
        <taxon>Clostridium</taxon>
    </lineage>
</organism>
<evidence type="ECO:0000313" key="2">
    <source>
        <dbReference type="EMBL" id="OAA87562.1"/>
    </source>
</evidence>
<reference evidence="2 4" key="1">
    <citation type="journal article" date="2015" name="Biotechnol. Bioeng.">
        <title>Genome sequence and phenotypic characterization of Caulobacter segnis.</title>
        <authorList>
            <person name="Patel S."/>
            <person name="Fletcher B."/>
            <person name="Scott D.C."/>
            <person name="Ely B."/>
        </authorList>
    </citation>
    <scope>NUCLEOTIDE SEQUENCE [LARGE SCALE GENOMIC DNA]</scope>
    <source>
        <strain evidence="2 4">PS02</strain>
    </source>
</reference>
<reference evidence="3 5" key="2">
    <citation type="journal article" date="2016" name="Front. Microbiol.">
        <title>Industrial Acetogenic Biocatalysts: A Comparative Metabolic and Genomic Analysis.</title>
        <authorList>
            <person name="Bengelsdorf F."/>
            <person name="Poehlein A."/>
            <person name="Sonja S."/>
            <person name="Erz C."/>
            <person name="Hummel T."/>
            <person name="Hoffmeister S."/>
            <person name="Daniel R."/>
            <person name="Durre P."/>
        </authorList>
    </citation>
    <scope>NUCLEOTIDE SEQUENCE [LARGE SCALE GENOMIC DNA]</scope>
    <source>
        <strain evidence="3 5">PTA-10522</strain>
    </source>
</reference>
<gene>
    <name evidence="3" type="ORF">CLCOS_09000</name>
    <name evidence="2" type="ORF">WX73_02744</name>
</gene>
<name>A0A162KVJ9_9CLOT</name>
<evidence type="ECO:0000256" key="1">
    <source>
        <dbReference type="PROSITE-ProRule" id="PRU00339"/>
    </source>
</evidence>
<dbReference type="InterPro" id="IPR011990">
    <property type="entry name" value="TPR-like_helical_dom_sf"/>
</dbReference>
<evidence type="ECO:0000313" key="4">
    <source>
        <dbReference type="Proteomes" id="UP000077384"/>
    </source>
</evidence>
<sequence length="58" mass="6589">MDKGLETIVEKGLKFLNNGDYEKALIDLDKSIKLDSSDWRAVSFRNKYISLFKGNGCC</sequence>
<dbReference type="PATRIC" id="fig|1705578.3.peg.3022"/>
<dbReference type="EMBL" id="LITQ01000040">
    <property type="protein sequence ID" value="OAA87562.1"/>
    <property type="molecule type" value="Genomic_DNA"/>
</dbReference>